<dbReference type="Proteomes" id="UP001235939">
    <property type="component" value="Chromosome 16"/>
</dbReference>
<feature type="compositionally biased region" description="Polar residues" evidence="2">
    <location>
        <begin position="706"/>
        <end position="738"/>
    </location>
</feature>
<protein>
    <submittedName>
        <fullName evidence="3">Uncharacterized protein</fullName>
    </submittedName>
</protein>
<feature type="region of interest" description="Disordered" evidence="2">
    <location>
        <begin position="565"/>
        <end position="595"/>
    </location>
</feature>
<feature type="compositionally biased region" description="Low complexity" evidence="2">
    <location>
        <begin position="611"/>
        <end position="625"/>
    </location>
</feature>
<dbReference type="PANTHER" id="PTHR46060">
    <property type="entry name" value="MARINER MOS1 TRANSPOSASE-LIKE PROTEIN"/>
    <property type="match status" value="1"/>
</dbReference>
<sequence length="772" mass="85923">MESVKDEKCVGRPILHRNPEKVSQISNLIKENPRIGLQDIEEKTGISKSLVGSIIEEDLQLKKTPSKFVPKMLTIQQKENRVEVAKKKKMLEMVEENPNWKEKVITGDKTWVYGQDERSKLKLRCVVQNEELHQQNDNNQQLWDKMQTVLMFYLLCPKTCLNPLTLSEDMCYHTQYFNVTTVRIQLSIAVVASQAVAAEYGCMQSKCDLNAEVAAQVMKKASELYRQNQALKRQSVLLLDHIPNRETVLPALLAVEEEVDAVKSEAALPLHQVVEDLTEQLAQVQKELSLAKQELGQLRQENTELTEQLAFISEGRSPICHLGTRSVAVSSAKGFTTMNNIFEVNTRLHKFHEFMLLELFYDEQRPLPKVLFSASNASQNVFWSCSDPVRTSPCREACGVQIKRERNVLARKSQLFLGKLSQDGSLLNDYLNKMDELMVQIEQERMEKLQLQQEVASLSDLSVVRELERKVEELEQLLQLSHDKSAILDREKDMLQDRACGWFHKWWLQADDAQSSPKEGSQALSEMMSILGKKKPSKPYVPPPQQQDCELLNIFRRRENKQSLKKSLVTCPSPGISVLTPPSEEDQTPSDNLNLTLSSTIDDKAATDDFASSSMADTPSSSTDPMVSTGSISSTADVSTQSSTTSSPHCMVPSTIDDNGPSTGDTMPASSEIFSSTTGITVASNTDASSNDPRMLSTIDDKTILSTTGNTMPVSSEDMSSTTGHMVSTEDPLSTVQSPEDGVPSTLTSIFTLTDTPTDGQASTPSTDIRSA</sequence>
<dbReference type="PANTHER" id="PTHR46060:SF1">
    <property type="entry name" value="MARINER MOS1 TRANSPOSASE-LIKE PROTEIN"/>
    <property type="match status" value="1"/>
</dbReference>
<accession>A0ABY6LCF0</accession>
<feature type="coiled-coil region" evidence="1">
    <location>
        <begin position="427"/>
        <end position="484"/>
    </location>
</feature>
<feature type="compositionally biased region" description="Polar residues" evidence="2">
    <location>
        <begin position="745"/>
        <end position="772"/>
    </location>
</feature>
<dbReference type="InterPro" id="IPR052709">
    <property type="entry name" value="Transposase-MT_Hybrid"/>
</dbReference>
<keyword evidence="4" id="KW-1185">Reference proteome</keyword>
<reference evidence="3 4" key="1">
    <citation type="submission" date="2022-01" db="EMBL/GenBank/DDBJ databases">
        <title>A chromosomal length assembly of Cordylochernes scorpioides.</title>
        <authorList>
            <person name="Zeh D."/>
            <person name="Zeh J."/>
        </authorList>
    </citation>
    <scope>NUCLEOTIDE SEQUENCE [LARGE SCALE GENOMIC DNA]</scope>
    <source>
        <strain evidence="3">IN4F17</strain>
        <tissue evidence="3">Whole Body</tissue>
    </source>
</reference>
<feature type="compositionally biased region" description="Polar residues" evidence="2">
    <location>
        <begin position="656"/>
        <end position="672"/>
    </location>
</feature>
<feature type="region of interest" description="Disordered" evidence="2">
    <location>
        <begin position="611"/>
        <end position="672"/>
    </location>
</feature>
<evidence type="ECO:0000256" key="2">
    <source>
        <dbReference type="SAM" id="MobiDB-lite"/>
    </source>
</evidence>
<dbReference type="EMBL" id="CP092878">
    <property type="protein sequence ID" value="UYV78728.1"/>
    <property type="molecule type" value="Genomic_DNA"/>
</dbReference>
<organism evidence="3 4">
    <name type="scientific">Cordylochernes scorpioides</name>
    <dbReference type="NCBI Taxonomy" id="51811"/>
    <lineage>
        <taxon>Eukaryota</taxon>
        <taxon>Metazoa</taxon>
        <taxon>Ecdysozoa</taxon>
        <taxon>Arthropoda</taxon>
        <taxon>Chelicerata</taxon>
        <taxon>Arachnida</taxon>
        <taxon>Pseudoscorpiones</taxon>
        <taxon>Cheliferoidea</taxon>
        <taxon>Chernetidae</taxon>
        <taxon>Cordylochernes</taxon>
    </lineage>
</organism>
<keyword evidence="1" id="KW-0175">Coiled coil</keyword>
<proteinExistence type="predicted"/>
<gene>
    <name evidence="3" type="ORF">LAZ67_16002574</name>
</gene>
<evidence type="ECO:0000313" key="4">
    <source>
        <dbReference type="Proteomes" id="UP001235939"/>
    </source>
</evidence>
<evidence type="ECO:0000313" key="3">
    <source>
        <dbReference type="EMBL" id="UYV78728.1"/>
    </source>
</evidence>
<feature type="compositionally biased region" description="Polar residues" evidence="2">
    <location>
        <begin position="626"/>
        <end position="648"/>
    </location>
</feature>
<evidence type="ECO:0000256" key="1">
    <source>
        <dbReference type="SAM" id="Coils"/>
    </source>
</evidence>
<feature type="coiled-coil region" evidence="1">
    <location>
        <begin position="274"/>
        <end position="308"/>
    </location>
</feature>
<name>A0ABY6LCF0_9ARAC</name>
<feature type="region of interest" description="Disordered" evidence="2">
    <location>
        <begin position="706"/>
        <end position="772"/>
    </location>
</feature>